<keyword evidence="3" id="KW-1185">Reference proteome</keyword>
<gene>
    <name evidence="2" type="ORF">GCM10009716_32550</name>
</gene>
<dbReference type="Proteomes" id="UP001501303">
    <property type="component" value="Unassembled WGS sequence"/>
</dbReference>
<sequence length="90" mass="9189">MAAAAGTTDPAVAAAAAAATVTNVRRGRPELLRDVMMRDLQGPRGVVPIGAGFQGALSLAVGPDVRAGSATWTAAGPRDAPHRVRRPVRH</sequence>
<evidence type="ECO:0000313" key="3">
    <source>
        <dbReference type="Proteomes" id="UP001501303"/>
    </source>
</evidence>
<dbReference type="EMBL" id="BAAAMJ010000032">
    <property type="protein sequence ID" value="GAA1921429.1"/>
    <property type="molecule type" value="Genomic_DNA"/>
</dbReference>
<accession>A0ABN2PGQ7</accession>
<protein>
    <submittedName>
        <fullName evidence="2">Uncharacterized protein</fullName>
    </submittedName>
</protein>
<organism evidence="2 3">
    <name type="scientific">Streptomyces sodiiphilus</name>
    <dbReference type="NCBI Taxonomy" id="226217"/>
    <lineage>
        <taxon>Bacteria</taxon>
        <taxon>Bacillati</taxon>
        <taxon>Actinomycetota</taxon>
        <taxon>Actinomycetes</taxon>
        <taxon>Kitasatosporales</taxon>
        <taxon>Streptomycetaceae</taxon>
        <taxon>Streptomyces</taxon>
    </lineage>
</organism>
<proteinExistence type="predicted"/>
<reference evidence="2 3" key="1">
    <citation type="journal article" date="2019" name="Int. J. Syst. Evol. Microbiol.">
        <title>The Global Catalogue of Microorganisms (GCM) 10K type strain sequencing project: providing services to taxonomists for standard genome sequencing and annotation.</title>
        <authorList>
            <consortium name="The Broad Institute Genomics Platform"/>
            <consortium name="The Broad Institute Genome Sequencing Center for Infectious Disease"/>
            <person name="Wu L."/>
            <person name="Ma J."/>
        </authorList>
    </citation>
    <scope>NUCLEOTIDE SEQUENCE [LARGE SCALE GENOMIC DNA]</scope>
    <source>
        <strain evidence="2 3">JCM 13581</strain>
    </source>
</reference>
<feature type="region of interest" description="Disordered" evidence="1">
    <location>
        <begin position="71"/>
        <end position="90"/>
    </location>
</feature>
<evidence type="ECO:0000256" key="1">
    <source>
        <dbReference type="SAM" id="MobiDB-lite"/>
    </source>
</evidence>
<name>A0ABN2PGQ7_9ACTN</name>
<comment type="caution">
    <text evidence="2">The sequence shown here is derived from an EMBL/GenBank/DDBJ whole genome shotgun (WGS) entry which is preliminary data.</text>
</comment>
<evidence type="ECO:0000313" key="2">
    <source>
        <dbReference type="EMBL" id="GAA1921429.1"/>
    </source>
</evidence>